<dbReference type="Pfam" id="PF01984">
    <property type="entry name" value="dsDNA_bind"/>
    <property type="match status" value="1"/>
</dbReference>
<dbReference type="SUPFAM" id="SSF46950">
    <property type="entry name" value="Double-stranded DNA-binding domain"/>
    <property type="match status" value="1"/>
</dbReference>
<feature type="compositionally biased region" description="Basic and acidic residues" evidence="4">
    <location>
        <begin position="31"/>
        <end position="45"/>
    </location>
</feature>
<dbReference type="PIRSF" id="PIRSF015730">
    <property type="entry name" value="TFAR19"/>
    <property type="match status" value="1"/>
</dbReference>
<evidence type="ECO:0000313" key="6">
    <source>
        <dbReference type="Proteomes" id="UP000297053"/>
    </source>
</evidence>
<dbReference type="GO" id="GO:0003677">
    <property type="term" value="F:DNA binding"/>
    <property type="evidence" value="ECO:0007669"/>
    <property type="project" value="UniProtKB-UniRule"/>
</dbReference>
<dbReference type="RefSeq" id="WP_015762267.1">
    <property type="nucleotide sequence ID" value="NZ_CP039375.1"/>
</dbReference>
<organism evidence="5 6">
    <name type="scientific">Halomicrobium mukohataei</name>
    <dbReference type="NCBI Taxonomy" id="57705"/>
    <lineage>
        <taxon>Archaea</taxon>
        <taxon>Methanobacteriati</taxon>
        <taxon>Methanobacteriota</taxon>
        <taxon>Stenosarchaea group</taxon>
        <taxon>Halobacteria</taxon>
        <taxon>Halobacteriales</taxon>
        <taxon>Haloarculaceae</taxon>
        <taxon>Halomicrobium</taxon>
    </lineage>
</organism>
<keyword evidence="2 3" id="KW-0238">DNA-binding</keyword>
<dbReference type="EMBL" id="CP039375">
    <property type="protein sequence ID" value="QCD65885.1"/>
    <property type="molecule type" value="Genomic_DNA"/>
</dbReference>
<dbReference type="GO" id="GO:0005829">
    <property type="term" value="C:cytosol"/>
    <property type="evidence" value="ECO:0007669"/>
    <property type="project" value="TreeGrafter"/>
</dbReference>
<feature type="compositionally biased region" description="Basic and acidic residues" evidence="4">
    <location>
        <begin position="8"/>
        <end position="22"/>
    </location>
</feature>
<dbReference type="HAMAP" id="MF_00026">
    <property type="entry name" value="dsDNA_bind"/>
    <property type="match status" value="1"/>
</dbReference>
<dbReference type="PANTHER" id="PTHR10840:SF0">
    <property type="entry name" value="PROGRAMMED CELL DEATH PROTEIN 5"/>
    <property type="match status" value="1"/>
</dbReference>
<evidence type="ECO:0000256" key="1">
    <source>
        <dbReference type="ARBA" id="ARBA00010490"/>
    </source>
</evidence>
<dbReference type="InterPro" id="IPR002836">
    <property type="entry name" value="PDCD5-like"/>
</dbReference>
<dbReference type="AlphaFoldDB" id="A0A4D6KF58"/>
<dbReference type="KEGG" id="halz:E5139_09660"/>
<gene>
    <name evidence="5" type="ORF">E5139_09660</name>
</gene>
<comment type="similarity">
    <text evidence="1 3">Belongs to the PDCD5 family.</text>
</comment>
<dbReference type="Gene3D" id="1.10.8.140">
    <property type="entry name" value="PDCD5-like"/>
    <property type="match status" value="1"/>
</dbReference>
<sequence>MSGEPDEERLKELREKKMEQLKEQQGGEGDAEAREEAKQQREAQKKAVLRQNLTDEARKRLNTLKMSKPQRGEQIEQQVVSLAQSGRIQGKIDDEKMKQLLKELTPDSKSFDIQRR</sequence>
<accession>A0A4D6KF58</accession>
<protein>
    <recommendedName>
        <fullName evidence="3">DNA-binding protein E5139_09660</fullName>
    </recommendedName>
</protein>
<dbReference type="OMA" id="MQYEMQK"/>
<dbReference type="Proteomes" id="UP000297053">
    <property type="component" value="Chromosome"/>
</dbReference>
<dbReference type="NCBIfam" id="NF003268">
    <property type="entry name" value="PRK04239.1"/>
    <property type="match status" value="1"/>
</dbReference>
<reference evidence="5 6" key="2">
    <citation type="submission" date="2019-04" db="EMBL/GenBank/DDBJ databases">
        <authorList>
            <person name="Yang S."/>
            <person name="Wei W."/>
        </authorList>
    </citation>
    <scope>NUCLEOTIDE SEQUENCE [LARGE SCALE GENOMIC DNA]</scope>
    <source>
        <strain evidence="6">ZP60</strain>
    </source>
</reference>
<dbReference type="InterPro" id="IPR036883">
    <property type="entry name" value="PDCD5-like_sf"/>
</dbReference>
<dbReference type="PANTHER" id="PTHR10840">
    <property type="entry name" value="PROGRAMMED CELL DEATH PROTEIN 5"/>
    <property type="match status" value="1"/>
</dbReference>
<feature type="region of interest" description="Disordered" evidence="4">
    <location>
        <begin position="1"/>
        <end position="47"/>
    </location>
</feature>
<evidence type="ECO:0000256" key="3">
    <source>
        <dbReference type="HAMAP-Rule" id="MF_00026"/>
    </source>
</evidence>
<name>A0A4D6KF58_9EURY</name>
<evidence type="ECO:0000313" key="5">
    <source>
        <dbReference type="EMBL" id="QCD65885.1"/>
    </source>
</evidence>
<proteinExistence type="inferred from homology"/>
<dbReference type="GeneID" id="42179202"/>
<reference evidence="5 6" key="1">
    <citation type="submission" date="2019-04" db="EMBL/GenBank/DDBJ databases">
        <title>Complete genome sequence of Arthrobacter sp. ZXY-2 associated with effective atrazine degradation and salt adaptation.</title>
        <authorList>
            <person name="Zhao X."/>
        </authorList>
    </citation>
    <scope>NUCLEOTIDE SEQUENCE [LARGE SCALE GENOMIC DNA]</scope>
    <source>
        <strain evidence="6">ZP60</strain>
    </source>
</reference>
<evidence type="ECO:0000256" key="2">
    <source>
        <dbReference type="ARBA" id="ARBA00023125"/>
    </source>
</evidence>
<evidence type="ECO:0000256" key="4">
    <source>
        <dbReference type="SAM" id="MobiDB-lite"/>
    </source>
</evidence>
<dbReference type="InterPro" id="IPR022889">
    <property type="entry name" value="DNA_bind_arc"/>
</dbReference>